<reference evidence="3 4" key="1">
    <citation type="submission" date="2022-10" db="EMBL/GenBank/DDBJ databases">
        <title>Chitinophaga nivalis PC15 sp. nov., isolated from Pyeongchang county, South Korea.</title>
        <authorList>
            <person name="Trinh H.N."/>
        </authorList>
    </citation>
    <scope>NUCLEOTIDE SEQUENCE [LARGE SCALE GENOMIC DNA]</scope>
    <source>
        <strain evidence="3 4">PC14</strain>
    </source>
</reference>
<organism evidence="3 4">
    <name type="scientific">Chitinophaga nivalis</name>
    <dbReference type="NCBI Taxonomy" id="2991709"/>
    <lineage>
        <taxon>Bacteria</taxon>
        <taxon>Pseudomonadati</taxon>
        <taxon>Bacteroidota</taxon>
        <taxon>Chitinophagia</taxon>
        <taxon>Chitinophagales</taxon>
        <taxon>Chitinophagaceae</taxon>
        <taxon>Chitinophaga</taxon>
    </lineage>
</organism>
<gene>
    <name evidence="3" type="ORF">OL497_01135</name>
</gene>
<protein>
    <recommendedName>
        <fullName evidence="2">Transglutaminase-like domain-containing protein</fullName>
    </recommendedName>
</protein>
<dbReference type="InterPro" id="IPR052557">
    <property type="entry name" value="CAP/Cytokinesis_protein"/>
</dbReference>
<keyword evidence="1" id="KW-0732">Signal</keyword>
<dbReference type="SUPFAM" id="SSF54001">
    <property type="entry name" value="Cysteine proteinases"/>
    <property type="match status" value="1"/>
</dbReference>
<keyword evidence="4" id="KW-1185">Reference proteome</keyword>
<feature type="domain" description="Transglutaminase-like" evidence="2">
    <location>
        <begin position="111"/>
        <end position="173"/>
    </location>
</feature>
<dbReference type="EMBL" id="JAPDNS010000001">
    <property type="protein sequence ID" value="MCW3482484.1"/>
    <property type="molecule type" value="Genomic_DNA"/>
</dbReference>
<dbReference type="Gene3D" id="3.10.620.30">
    <property type="match status" value="1"/>
</dbReference>
<dbReference type="InterPro" id="IPR038765">
    <property type="entry name" value="Papain-like_cys_pep_sf"/>
</dbReference>
<dbReference type="Pfam" id="PF01841">
    <property type="entry name" value="Transglut_core"/>
    <property type="match status" value="1"/>
</dbReference>
<dbReference type="InterPro" id="IPR002931">
    <property type="entry name" value="Transglutaminase-like"/>
</dbReference>
<evidence type="ECO:0000313" key="4">
    <source>
        <dbReference type="Proteomes" id="UP001207742"/>
    </source>
</evidence>
<accession>A0ABT3IFD4</accession>
<dbReference type="RefSeq" id="WP_264726898.1">
    <property type="nucleotide sequence ID" value="NZ_JAPDNR010000001.1"/>
</dbReference>
<dbReference type="PANTHER" id="PTHR46333:SF2">
    <property type="entry name" value="CYTOKINESIS PROTEIN 3"/>
    <property type="match status" value="1"/>
</dbReference>
<dbReference type="Proteomes" id="UP001207742">
    <property type="component" value="Unassembled WGS sequence"/>
</dbReference>
<feature type="signal peptide" evidence="1">
    <location>
        <begin position="1"/>
        <end position="24"/>
    </location>
</feature>
<evidence type="ECO:0000259" key="2">
    <source>
        <dbReference type="SMART" id="SM00460"/>
    </source>
</evidence>
<name>A0ABT3IFD4_9BACT</name>
<dbReference type="SMART" id="SM00460">
    <property type="entry name" value="TGc"/>
    <property type="match status" value="1"/>
</dbReference>
<dbReference type="PANTHER" id="PTHR46333">
    <property type="entry name" value="CYTOKINESIS PROTEIN 3"/>
    <property type="match status" value="1"/>
</dbReference>
<feature type="chain" id="PRO_5046507143" description="Transglutaminase-like domain-containing protein" evidence="1">
    <location>
        <begin position="25"/>
        <end position="407"/>
    </location>
</feature>
<comment type="caution">
    <text evidence="3">The sequence shown here is derived from an EMBL/GenBank/DDBJ whole genome shotgun (WGS) entry which is preliminary data.</text>
</comment>
<sequence length="407" mass="46443">MRFLYHSALLIVFFITAFSSNSSSQTSPGKRIATTTSGNSYAAIDKKALEIPDTSTSSTTSIAAYINTNFTTDIDKARAAFIWVASNISYDLDNMFALNFYEKKEEKMAKALKTQKGICENYALLFTDICTKAGIKTFVVEGFTKQNGFTDYIPHAWCAARIDTSWYLFDPTWGSGYVMNRKFVKKIDNSFFKTAPAKLIKSHMPFDYLWQLLNYPITSTAFYEGKTGENHTKPYFNYNDSIIAYEKMDEMIYYAAAVTRMEQNGLRNAMQFDRLHHLKQAIEIDKQNKIANQYNAAVHSFNLAINYFNDFVNYRNQQFKPEQSDANIQAMLDAPAKKIKATNGFLDQIVAPDANTANLIATLRKEIVSLTDRIDEQQVWLKAYLQKGKAGRKSMFTKYTWFGVPLN</sequence>
<evidence type="ECO:0000313" key="3">
    <source>
        <dbReference type="EMBL" id="MCW3482484.1"/>
    </source>
</evidence>
<proteinExistence type="predicted"/>
<evidence type="ECO:0000256" key="1">
    <source>
        <dbReference type="SAM" id="SignalP"/>
    </source>
</evidence>